<feature type="compositionally biased region" description="Polar residues" evidence="4">
    <location>
        <begin position="231"/>
        <end position="246"/>
    </location>
</feature>
<evidence type="ECO:0000259" key="5">
    <source>
        <dbReference type="PROSITE" id="PS50222"/>
    </source>
</evidence>
<organism evidence="6 7">
    <name type="scientific">Orchesella dallaii</name>
    <dbReference type="NCBI Taxonomy" id="48710"/>
    <lineage>
        <taxon>Eukaryota</taxon>
        <taxon>Metazoa</taxon>
        <taxon>Ecdysozoa</taxon>
        <taxon>Arthropoda</taxon>
        <taxon>Hexapoda</taxon>
        <taxon>Collembola</taxon>
        <taxon>Entomobryomorpha</taxon>
        <taxon>Entomobryoidea</taxon>
        <taxon>Orchesellidae</taxon>
        <taxon>Orchesellinae</taxon>
        <taxon>Orchesella</taxon>
    </lineage>
</organism>
<proteinExistence type="predicted"/>
<dbReference type="InterPro" id="IPR018247">
    <property type="entry name" value="EF_Hand_1_Ca_BS"/>
</dbReference>
<evidence type="ECO:0000313" key="7">
    <source>
        <dbReference type="Proteomes" id="UP001642540"/>
    </source>
</evidence>
<feature type="region of interest" description="Disordered" evidence="4">
    <location>
        <begin position="205"/>
        <end position="246"/>
    </location>
</feature>
<comment type="caution">
    <text evidence="6">The sequence shown here is derived from an EMBL/GenBank/DDBJ whole genome shotgun (WGS) entry which is preliminary data.</text>
</comment>
<dbReference type="PANTHER" id="PTHR23055">
    <property type="entry name" value="CALCIUM BINDING PROTEINS"/>
    <property type="match status" value="1"/>
</dbReference>
<dbReference type="InterPro" id="IPR011992">
    <property type="entry name" value="EF-hand-dom_pair"/>
</dbReference>
<dbReference type="InterPro" id="IPR028846">
    <property type="entry name" value="Recoverin"/>
</dbReference>
<dbReference type="CDD" id="cd00051">
    <property type="entry name" value="EFh"/>
    <property type="match status" value="1"/>
</dbReference>
<evidence type="ECO:0000256" key="4">
    <source>
        <dbReference type="SAM" id="MobiDB-lite"/>
    </source>
</evidence>
<keyword evidence="7" id="KW-1185">Reference proteome</keyword>
<dbReference type="Proteomes" id="UP001642540">
    <property type="component" value="Unassembled WGS sequence"/>
</dbReference>
<evidence type="ECO:0000313" key="6">
    <source>
        <dbReference type="EMBL" id="CAL8109543.1"/>
    </source>
</evidence>
<keyword evidence="3" id="KW-0106">Calcium</keyword>
<accession>A0ABP1QNH3</accession>
<dbReference type="PRINTS" id="PR00450">
    <property type="entry name" value="RECOVERIN"/>
</dbReference>
<dbReference type="PANTHER" id="PTHR23055:SF60">
    <property type="entry name" value="CALAXIN"/>
    <property type="match status" value="1"/>
</dbReference>
<dbReference type="Gene3D" id="1.10.238.10">
    <property type="entry name" value="EF-hand"/>
    <property type="match status" value="1"/>
</dbReference>
<dbReference type="PROSITE" id="PS50222">
    <property type="entry name" value="EF_HAND_2"/>
    <property type="match status" value="2"/>
</dbReference>
<dbReference type="EMBL" id="CAXLJM020000041">
    <property type="protein sequence ID" value="CAL8109543.1"/>
    <property type="molecule type" value="Genomic_DNA"/>
</dbReference>
<evidence type="ECO:0000256" key="3">
    <source>
        <dbReference type="ARBA" id="ARBA00022837"/>
    </source>
</evidence>
<reference evidence="6 7" key="1">
    <citation type="submission" date="2024-08" db="EMBL/GenBank/DDBJ databases">
        <authorList>
            <person name="Cucini C."/>
            <person name="Frati F."/>
        </authorList>
    </citation>
    <scope>NUCLEOTIDE SEQUENCE [LARGE SCALE GENOMIC DNA]</scope>
</reference>
<feature type="domain" description="EF-hand" evidence="5">
    <location>
        <begin position="61"/>
        <end position="96"/>
    </location>
</feature>
<dbReference type="Pfam" id="PF13202">
    <property type="entry name" value="EF-hand_5"/>
    <property type="match status" value="1"/>
</dbReference>
<keyword evidence="2" id="KW-0677">Repeat</keyword>
<dbReference type="InterPro" id="IPR002048">
    <property type="entry name" value="EF_hand_dom"/>
</dbReference>
<keyword evidence="1" id="KW-0479">Metal-binding</keyword>
<name>A0ABP1QNH3_9HEXA</name>
<dbReference type="PROSITE" id="PS00018">
    <property type="entry name" value="EF_HAND_1"/>
    <property type="match status" value="1"/>
</dbReference>
<feature type="domain" description="EF-hand" evidence="5">
    <location>
        <begin position="97"/>
        <end position="132"/>
    </location>
</feature>
<dbReference type="SUPFAM" id="SSF47473">
    <property type="entry name" value="EF-hand"/>
    <property type="match status" value="1"/>
</dbReference>
<protein>
    <recommendedName>
        <fullName evidence="5">EF-hand domain-containing protein</fullName>
    </recommendedName>
</protein>
<evidence type="ECO:0000256" key="2">
    <source>
        <dbReference type="ARBA" id="ARBA00022737"/>
    </source>
</evidence>
<evidence type="ECO:0000256" key="1">
    <source>
        <dbReference type="ARBA" id="ARBA00022723"/>
    </source>
</evidence>
<sequence>MTQTLAQVHKLTSLAEQLSKVTHFNTEECRSLSFIHQRIDAVGRIDRMRMREILHVLFDITDDVMLDLVFHSFDRDSDGYVDEFEWAKGLSCMLRGTTEELIDWCYYVYDLNGDGGLAREELHHCLKGCIYSGYGVEGDEMEECEREIVEIDGQITQQDFELACLQDPLMLVSIGPCLPKSQCCAAFLALITEKYRIYTGPMGRSKKKKVGFTAGPSRNNSAFDDHRMRRSQPSLMKSTSDVAQKR</sequence>
<dbReference type="SMART" id="SM00054">
    <property type="entry name" value="EFh"/>
    <property type="match status" value="2"/>
</dbReference>
<gene>
    <name evidence="6" type="ORF">ODALV1_LOCUS13463</name>
</gene>